<protein>
    <submittedName>
        <fullName evidence="2">Uncharacterized protein</fullName>
    </submittedName>
</protein>
<evidence type="ECO:0000313" key="3">
    <source>
        <dbReference type="Proteomes" id="UP000714915"/>
    </source>
</evidence>
<dbReference type="Proteomes" id="UP000714915">
    <property type="component" value="Unassembled WGS sequence"/>
</dbReference>
<sequence>MSSAELNDNSNPLEDSESDLSKPIEGASVNSILSDIQNKNGHYIVEKEEGIDWIKLMMQNSGMALENIKQDRRLGIPNKYDWILDLGKKNSEEYNDIETNHSEYGPETFFSYIEKVEDLFDVFCTYLLDHLLIGSDILTDPRDSITLTDFFNNIGIFKGQVLSEISNPSGYFQSQLEQGYPLKVFYPPQWKVATFNPNLGAEISRYYYEFKEKLASLIYKQVANESEK</sequence>
<accession>A0A955L9N4</accession>
<evidence type="ECO:0000313" key="2">
    <source>
        <dbReference type="EMBL" id="MCA9386644.1"/>
    </source>
</evidence>
<feature type="compositionally biased region" description="Polar residues" evidence="1">
    <location>
        <begin position="1"/>
        <end position="13"/>
    </location>
</feature>
<organism evidence="2 3">
    <name type="scientific">Candidatus Dojkabacteria bacterium</name>
    <dbReference type="NCBI Taxonomy" id="2099670"/>
    <lineage>
        <taxon>Bacteria</taxon>
        <taxon>Candidatus Dojkabacteria</taxon>
    </lineage>
</organism>
<dbReference type="AlphaFoldDB" id="A0A955L9N4"/>
<gene>
    <name evidence="2" type="ORF">KC669_01275</name>
</gene>
<name>A0A955L9N4_9BACT</name>
<proteinExistence type="predicted"/>
<feature type="region of interest" description="Disordered" evidence="1">
    <location>
        <begin position="1"/>
        <end position="22"/>
    </location>
</feature>
<comment type="caution">
    <text evidence="2">The sequence shown here is derived from an EMBL/GenBank/DDBJ whole genome shotgun (WGS) entry which is preliminary data.</text>
</comment>
<reference evidence="2" key="1">
    <citation type="submission" date="2020-04" db="EMBL/GenBank/DDBJ databases">
        <authorList>
            <person name="Zhang T."/>
        </authorList>
    </citation>
    <scope>NUCLEOTIDE SEQUENCE</scope>
    <source>
        <strain evidence="2">HKST-UBA09</strain>
    </source>
</reference>
<evidence type="ECO:0000256" key="1">
    <source>
        <dbReference type="SAM" id="MobiDB-lite"/>
    </source>
</evidence>
<reference evidence="2" key="2">
    <citation type="journal article" date="2021" name="Microbiome">
        <title>Successional dynamics and alternative stable states in a saline activated sludge microbial community over 9 years.</title>
        <authorList>
            <person name="Wang Y."/>
            <person name="Ye J."/>
            <person name="Ju F."/>
            <person name="Liu L."/>
            <person name="Boyd J.A."/>
            <person name="Deng Y."/>
            <person name="Parks D.H."/>
            <person name="Jiang X."/>
            <person name="Yin X."/>
            <person name="Woodcroft B.J."/>
            <person name="Tyson G.W."/>
            <person name="Hugenholtz P."/>
            <person name="Polz M.F."/>
            <person name="Zhang T."/>
        </authorList>
    </citation>
    <scope>NUCLEOTIDE SEQUENCE</scope>
    <source>
        <strain evidence="2">HKST-UBA09</strain>
    </source>
</reference>
<dbReference type="EMBL" id="JAGQLF010000009">
    <property type="protein sequence ID" value="MCA9386644.1"/>
    <property type="molecule type" value="Genomic_DNA"/>
</dbReference>